<dbReference type="Pfam" id="PF03775">
    <property type="entry name" value="MinC_C"/>
    <property type="match status" value="1"/>
</dbReference>
<proteinExistence type="inferred from homology"/>
<evidence type="ECO:0000259" key="7">
    <source>
        <dbReference type="Pfam" id="PF22642"/>
    </source>
</evidence>
<evidence type="ECO:0000259" key="6">
    <source>
        <dbReference type="Pfam" id="PF03775"/>
    </source>
</evidence>
<dbReference type="RefSeq" id="WP_125599191.1">
    <property type="nucleotide sequence ID" value="NZ_JBHSSM010000029.1"/>
</dbReference>
<dbReference type="InterPro" id="IPR036145">
    <property type="entry name" value="MinC_C_sf"/>
</dbReference>
<gene>
    <name evidence="8" type="ORF">ACFQHW_12120</name>
</gene>
<feature type="domain" description="Septum site-determining protein MinC N-terminal" evidence="7">
    <location>
        <begin position="4"/>
        <end position="80"/>
    </location>
</feature>
<reference evidence="9" key="1">
    <citation type="journal article" date="2019" name="Int. J. Syst. Evol. Microbiol.">
        <title>The Global Catalogue of Microorganisms (GCM) 10K type strain sequencing project: providing services to taxonomists for standard genome sequencing and annotation.</title>
        <authorList>
            <consortium name="The Broad Institute Genomics Platform"/>
            <consortium name="The Broad Institute Genome Sequencing Center for Infectious Disease"/>
            <person name="Wu L."/>
            <person name="Ma J."/>
        </authorList>
    </citation>
    <scope>NUCLEOTIDE SEQUENCE [LARGE SCALE GENOMIC DNA]</scope>
    <source>
        <strain evidence="9">CCM 8897</strain>
    </source>
</reference>
<feature type="domain" description="Septum formation inhibitor MinC C-terminal" evidence="6">
    <location>
        <begin position="103"/>
        <end position="192"/>
    </location>
</feature>
<evidence type="ECO:0000313" key="9">
    <source>
        <dbReference type="Proteomes" id="UP001596310"/>
    </source>
</evidence>
<dbReference type="InterPro" id="IPR005526">
    <property type="entry name" value="Septum_form_inhib_MinC_C"/>
</dbReference>
<dbReference type="InterPro" id="IPR016098">
    <property type="entry name" value="CAP/MinC_C"/>
</dbReference>
<protein>
    <submittedName>
        <fullName evidence="8">Septum site-determining protein MinC</fullName>
    </submittedName>
</protein>
<comment type="subunit">
    <text evidence="5">Interacts with MinD and FtsZ.</text>
</comment>
<keyword evidence="4" id="KW-0131">Cell cycle</keyword>
<sequence>MENVFLRGRNDGYEIEIPAERNFELSLQELTTLLEKVRAEDTSTREIDFKVRTGRRILTDEQRQRLYALVGQFEHFKIIEVTADVMDQTTVAALLKSKALHFVPQVIRSGQEVFYEGDVIVLGSVHQGATLMASRNIYVVGAVEGILHAGFPDNSEAIIAGDLRQAAQLRISDLVEIVADQPEIQGQQFTYIDDLHNLATAKLTDLKKIKPKLFQQLEEQ</sequence>
<evidence type="ECO:0000313" key="8">
    <source>
        <dbReference type="EMBL" id="MFC6316309.1"/>
    </source>
</evidence>
<dbReference type="Proteomes" id="UP001596310">
    <property type="component" value="Unassembled WGS sequence"/>
</dbReference>
<name>A0ABW1UQP3_9LACO</name>
<evidence type="ECO:0000256" key="1">
    <source>
        <dbReference type="ARBA" id="ARBA00006291"/>
    </source>
</evidence>
<organism evidence="8 9">
    <name type="scientific">Lapidilactobacillus achengensis</name>
    <dbReference type="NCBI Taxonomy" id="2486000"/>
    <lineage>
        <taxon>Bacteria</taxon>
        <taxon>Bacillati</taxon>
        <taxon>Bacillota</taxon>
        <taxon>Bacilli</taxon>
        <taxon>Lactobacillales</taxon>
        <taxon>Lactobacillaceae</taxon>
        <taxon>Lapidilactobacillus</taxon>
    </lineage>
</organism>
<dbReference type="PANTHER" id="PTHR34108:SF1">
    <property type="entry name" value="SEPTUM SITE-DETERMINING PROTEIN MINC"/>
    <property type="match status" value="1"/>
</dbReference>
<evidence type="ECO:0000256" key="2">
    <source>
        <dbReference type="ARBA" id="ARBA00022618"/>
    </source>
</evidence>
<keyword evidence="9" id="KW-1185">Reference proteome</keyword>
<keyword evidence="2" id="KW-0132">Cell division</keyword>
<evidence type="ECO:0000256" key="4">
    <source>
        <dbReference type="ARBA" id="ARBA00023306"/>
    </source>
</evidence>
<dbReference type="Gene3D" id="3.30.160.540">
    <property type="match status" value="1"/>
</dbReference>
<dbReference type="Gene3D" id="2.160.20.70">
    <property type="match status" value="1"/>
</dbReference>
<dbReference type="Pfam" id="PF22642">
    <property type="entry name" value="MinC_N_1"/>
    <property type="match status" value="1"/>
</dbReference>
<evidence type="ECO:0000256" key="5">
    <source>
        <dbReference type="ARBA" id="ARBA00046874"/>
    </source>
</evidence>
<dbReference type="InterPro" id="IPR055219">
    <property type="entry name" value="MinC_N_1"/>
</dbReference>
<accession>A0ABW1UQP3</accession>
<dbReference type="EMBL" id="JBHSSM010000029">
    <property type="protein sequence ID" value="MFC6316309.1"/>
    <property type="molecule type" value="Genomic_DNA"/>
</dbReference>
<evidence type="ECO:0000256" key="3">
    <source>
        <dbReference type="ARBA" id="ARBA00023210"/>
    </source>
</evidence>
<comment type="caution">
    <text evidence="8">The sequence shown here is derived from an EMBL/GenBank/DDBJ whole genome shotgun (WGS) entry which is preliminary data.</text>
</comment>
<keyword evidence="3" id="KW-0717">Septation</keyword>
<dbReference type="PANTHER" id="PTHR34108">
    <property type="entry name" value="SEPTUM SITE-DETERMINING PROTEIN MINC"/>
    <property type="match status" value="1"/>
</dbReference>
<dbReference type="SUPFAM" id="SSF63848">
    <property type="entry name" value="Cell-division inhibitor MinC, C-terminal domain"/>
    <property type="match status" value="1"/>
</dbReference>
<dbReference type="InterPro" id="IPR013033">
    <property type="entry name" value="MinC"/>
</dbReference>
<comment type="similarity">
    <text evidence="1">Belongs to the MinC family.</text>
</comment>